<keyword evidence="1 2" id="KW-0807">Transducer</keyword>
<organism evidence="4 5">
    <name type="scientific">Candidatus Accumulibacter aalborgensis</name>
    <dbReference type="NCBI Taxonomy" id="1860102"/>
    <lineage>
        <taxon>Bacteria</taxon>
        <taxon>Pseudomonadati</taxon>
        <taxon>Pseudomonadota</taxon>
        <taxon>Betaproteobacteria</taxon>
        <taxon>Candidatus Accumulibacter</taxon>
    </lineage>
</organism>
<keyword evidence="5" id="KW-1185">Reference proteome</keyword>
<proteinExistence type="predicted"/>
<dbReference type="PANTHER" id="PTHR32089:SF112">
    <property type="entry name" value="LYSOZYME-LIKE PROTEIN-RELATED"/>
    <property type="match status" value="1"/>
</dbReference>
<protein>
    <recommendedName>
        <fullName evidence="3">Methyl-accepting transducer domain-containing protein</fullName>
    </recommendedName>
</protein>
<dbReference type="Gene3D" id="1.10.287.950">
    <property type="entry name" value="Methyl-accepting chemotaxis protein"/>
    <property type="match status" value="1"/>
</dbReference>
<dbReference type="STRING" id="1860102.ACCAA_20002"/>
<dbReference type="SUPFAM" id="SSF58104">
    <property type="entry name" value="Methyl-accepting chemotaxis protein (MCP) signaling domain"/>
    <property type="match status" value="1"/>
</dbReference>
<evidence type="ECO:0000256" key="1">
    <source>
        <dbReference type="ARBA" id="ARBA00023224"/>
    </source>
</evidence>
<dbReference type="GO" id="GO:0007165">
    <property type="term" value="P:signal transduction"/>
    <property type="evidence" value="ECO:0007669"/>
    <property type="project" value="UniProtKB-KW"/>
</dbReference>
<evidence type="ECO:0000313" key="5">
    <source>
        <dbReference type="Proteomes" id="UP000199169"/>
    </source>
</evidence>
<evidence type="ECO:0000259" key="3">
    <source>
        <dbReference type="PROSITE" id="PS50111"/>
    </source>
</evidence>
<dbReference type="SMART" id="SM00283">
    <property type="entry name" value="MA"/>
    <property type="match status" value="1"/>
</dbReference>
<dbReference type="Pfam" id="PF00015">
    <property type="entry name" value="MCPsignal"/>
    <property type="match status" value="1"/>
</dbReference>
<feature type="domain" description="Methyl-accepting transducer" evidence="3">
    <location>
        <begin position="62"/>
        <end position="221"/>
    </location>
</feature>
<dbReference type="InterPro" id="IPR004089">
    <property type="entry name" value="MCPsignal_dom"/>
</dbReference>
<dbReference type="EMBL" id="FLQX01000094">
    <property type="protein sequence ID" value="SBT04866.1"/>
    <property type="molecule type" value="Genomic_DNA"/>
</dbReference>
<dbReference type="Proteomes" id="UP000199169">
    <property type="component" value="Unassembled WGS sequence"/>
</dbReference>
<gene>
    <name evidence="4" type="ORF">ACCAA_20002</name>
</gene>
<accession>A0A1A8XJK1</accession>
<dbReference type="PROSITE" id="PS50111">
    <property type="entry name" value="CHEMOTAXIS_TRANSDUC_2"/>
    <property type="match status" value="1"/>
</dbReference>
<sequence>MRAFLTVCDRALIGFYRKKGRSSPSGTRVAKSRQPRFLVRRIATQNSTADRLAGTVRQIRTAVAAVSGSAAQLSSTIGSVAESVHQQSASVGAMVATVEEMSSGIAVMAKQSDTAKLKVQQTGVRCNQGSDEITSTALVVASLAADVQGTVDSMQSLGARSREISSIVGVIREIADQTNLPALNAAIEAARAGEQGRGFAVVADEVSKLASHPAATSEYMQRAELSAASALRGVRFFWGDVRGSNP</sequence>
<evidence type="ECO:0000256" key="2">
    <source>
        <dbReference type="PROSITE-ProRule" id="PRU00284"/>
    </source>
</evidence>
<dbReference type="AlphaFoldDB" id="A0A1A8XJK1"/>
<dbReference type="PANTHER" id="PTHR32089">
    <property type="entry name" value="METHYL-ACCEPTING CHEMOTAXIS PROTEIN MCPB"/>
    <property type="match status" value="1"/>
</dbReference>
<name>A0A1A8XJK1_9PROT</name>
<evidence type="ECO:0000313" key="4">
    <source>
        <dbReference type="EMBL" id="SBT04866.1"/>
    </source>
</evidence>
<dbReference type="GO" id="GO:0016020">
    <property type="term" value="C:membrane"/>
    <property type="evidence" value="ECO:0007669"/>
    <property type="project" value="InterPro"/>
</dbReference>
<reference evidence="5" key="1">
    <citation type="submission" date="2016-06" db="EMBL/GenBank/DDBJ databases">
        <authorList>
            <person name="McIlroy S.J."/>
            <person name="Karst S.M."/>
            <person name="Albertsen M."/>
        </authorList>
    </citation>
    <scope>NUCLEOTIDE SEQUENCE [LARGE SCALE GENOMIC DNA]</scope>
</reference>